<dbReference type="AlphaFoldDB" id="A0A1Q8VAY3"/>
<gene>
    <name evidence="2" type="ORF">BKH29_04195</name>
</gene>
<name>A0A1Q8VAY3_9ACTO</name>
<feature type="domain" description="KAP NTPase" evidence="1">
    <location>
        <begin position="30"/>
        <end position="308"/>
    </location>
</feature>
<dbReference type="InterPro" id="IPR011646">
    <property type="entry name" value="KAP_P-loop"/>
</dbReference>
<reference evidence="2 3" key="1">
    <citation type="submission" date="2016-12" db="EMBL/GenBank/DDBJ databases">
        <title>Genomic Comparison of strains in the 'Actinomyces naeslundii' Group.</title>
        <authorList>
            <person name="Mughal S.R."/>
            <person name="Do T."/>
            <person name="Gilbert S.C."/>
            <person name="Witherden E.A."/>
            <person name="Didelot X."/>
            <person name="Beighton D."/>
        </authorList>
    </citation>
    <scope>NUCLEOTIDE SEQUENCE [LARGE SCALE GENOMIC DNA]</scope>
    <source>
        <strain evidence="2 3">CCUG 33920</strain>
    </source>
</reference>
<dbReference type="Gene3D" id="3.40.50.300">
    <property type="entry name" value="P-loop containing nucleotide triphosphate hydrolases"/>
    <property type="match status" value="1"/>
</dbReference>
<dbReference type="EMBL" id="MSKJ01000008">
    <property type="protein sequence ID" value="OLO45260.1"/>
    <property type="molecule type" value="Genomic_DNA"/>
</dbReference>
<dbReference type="Pfam" id="PF07693">
    <property type="entry name" value="KAP_NTPase"/>
    <property type="match status" value="1"/>
</dbReference>
<comment type="caution">
    <text evidence="2">The sequence shown here is derived from an EMBL/GenBank/DDBJ whole genome shotgun (WGS) entry which is preliminary data.</text>
</comment>
<evidence type="ECO:0000259" key="1">
    <source>
        <dbReference type="Pfam" id="PF07693"/>
    </source>
</evidence>
<evidence type="ECO:0000313" key="3">
    <source>
        <dbReference type="Proteomes" id="UP000186857"/>
    </source>
</evidence>
<dbReference type="RefSeq" id="WP_075376379.1">
    <property type="nucleotide sequence ID" value="NZ_MSKJ01000008.1"/>
</dbReference>
<evidence type="ECO:0000313" key="2">
    <source>
        <dbReference type="EMBL" id="OLO45260.1"/>
    </source>
</evidence>
<organism evidence="2 3">
    <name type="scientific">Actinomyces oris</name>
    <dbReference type="NCBI Taxonomy" id="544580"/>
    <lineage>
        <taxon>Bacteria</taxon>
        <taxon>Bacillati</taxon>
        <taxon>Actinomycetota</taxon>
        <taxon>Actinomycetes</taxon>
        <taxon>Actinomycetales</taxon>
        <taxon>Actinomycetaceae</taxon>
        <taxon>Actinomyces</taxon>
    </lineage>
</organism>
<proteinExistence type="predicted"/>
<dbReference type="Proteomes" id="UP000186857">
    <property type="component" value="Unassembled WGS sequence"/>
</dbReference>
<sequence>MTDQPKKAASTINYFADNPISTASEDLLQRSKFVERIVREIDMIDASQGYVMAVMGQWGSGKTSVLNLVKERLSNSGTILVEYNPWLLSGVEELVDGLFREINAKLNKKGVKYRAAIDRIIDYGEMLTPLTSVPVVGAWANGVLMPFQVMAKHRNLRTTSVVEQKEQVAEALTNIDSSIVVIVDDIDRLDKVEVREIFKLVRLTANFPNVIYLLSFDRIRVENALTEDGVPGRAYLEKIVQNGFEIPLIPRKVLTREVAQALDSALEQVNVRLDREVWDNTLLNIVVPAIKNMRDVRRLAMAVRSTAAALTDSVEISDIVALESMRLFLPDAFWYLVAYQLPEGNSKINADEIRSKDEKEINISQALSNVLQDEAIIDAFLRITLPTSSYYDPGMFSADIGRPDEYLRKRRVAYSEVMKVYLEQVLPDQLIAFANAERIYQLTDDSTALAHEFNAIADDELEDVISDLGRFAGEYSEAGLINVTVEILGAMTRLPRHDDRSVFMPEARYNVTYTINKILEQYQRNGGAVEAAVDAIIPRLRRISARLELILLIGYVPDTGRRLVSEAYAQQLQEQYEQGVAAMPIEQLVYEDKPLRVLIAPVYWGSHIAQTIDASAPLAVHYAVFKSAVGENRRQVSGSVTAHRTPVLAWGELCGVYSDESTIEQVYKKMCDEPEEDSAELLELIKKYLGGWRPKDVIEMSKDTE</sequence>
<protein>
    <recommendedName>
        <fullName evidence="1">KAP NTPase domain-containing protein</fullName>
    </recommendedName>
</protein>
<accession>A0A1Q8VAY3</accession>
<dbReference type="SUPFAM" id="SSF52540">
    <property type="entry name" value="P-loop containing nucleoside triphosphate hydrolases"/>
    <property type="match status" value="1"/>
</dbReference>
<dbReference type="InterPro" id="IPR027417">
    <property type="entry name" value="P-loop_NTPase"/>
</dbReference>
<dbReference type="OrthoDB" id="88903at2"/>